<sequence length="201" mass="22408">MVEQTPVALSTTVRGPLFASPMPLHLGLFYNPDKSAKCGESKLKCVRLSAIDSVDVSKEFVVCNHPIYGVSSKLVTLSRYLTICWRVGLSRWVVPKATLPITHHQSRCASRIFRVRTEFQRYQAHIILKPLLSAKMAQGSHNLVRAQFKDTCGKDCSRSVLAKTPKSMATYLPASHANLGISWKHFLPNMPIRPHVLTIAS</sequence>
<protein>
    <submittedName>
        <fullName evidence="1">Uncharacterized protein</fullName>
    </submittedName>
</protein>
<reference evidence="1" key="1">
    <citation type="journal article" date="2021" name="Nat. Commun.">
        <title>Genetic determinants of endophytism in the Arabidopsis root mycobiome.</title>
        <authorList>
            <person name="Mesny F."/>
            <person name="Miyauchi S."/>
            <person name="Thiergart T."/>
            <person name="Pickel B."/>
            <person name="Atanasova L."/>
            <person name="Karlsson M."/>
            <person name="Huettel B."/>
            <person name="Barry K.W."/>
            <person name="Haridas S."/>
            <person name="Chen C."/>
            <person name="Bauer D."/>
            <person name="Andreopoulos W."/>
            <person name="Pangilinan J."/>
            <person name="LaButti K."/>
            <person name="Riley R."/>
            <person name="Lipzen A."/>
            <person name="Clum A."/>
            <person name="Drula E."/>
            <person name="Henrissat B."/>
            <person name="Kohler A."/>
            <person name="Grigoriev I.V."/>
            <person name="Martin F.M."/>
            <person name="Hacquard S."/>
        </authorList>
    </citation>
    <scope>NUCLEOTIDE SEQUENCE</scope>
    <source>
        <strain evidence="1">MPI-SDFR-AT-0073</strain>
    </source>
</reference>
<dbReference type="GeneID" id="70125770"/>
<gene>
    <name evidence="1" type="ORF">BKA67DRAFT_43472</name>
</gene>
<dbReference type="Proteomes" id="UP000758603">
    <property type="component" value="Unassembled WGS sequence"/>
</dbReference>
<dbReference type="AlphaFoldDB" id="A0A9P9A3I7"/>
<keyword evidence="2" id="KW-1185">Reference proteome</keyword>
<name>A0A9P9A3I7_9PEZI</name>
<evidence type="ECO:0000313" key="1">
    <source>
        <dbReference type="EMBL" id="KAH6660198.1"/>
    </source>
</evidence>
<accession>A0A9P9A3I7</accession>
<dbReference type="RefSeq" id="XP_045964329.1">
    <property type="nucleotide sequence ID" value="XM_046096878.1"/>
</dbReference>
<comment type="caution">
    <text evidence="1">The sequence shown here is derived from an EMBL/GenBank/DDBJ whole genome shotgun (WGS) entry which is preliminary data.</text>
</comment>
<organism evidence="1 2">
    <name type="scientific">Truncatella angustata</name>
    <dbReference type="NCBI Taxonomy" id="152316"/>
    <lineage>
        <taxon>Eukaryota</taxon>
        <taxon>Fungi</taxon>
        <taxon>Dikarya</taxon>
        <taxon>Ascomycota</taxon>
        <taxon>Pezizomycotina</taxon>
        <taxon>Sordariomycetes</taxon>
        <taxon>Xylariomycetidae</taxon>
        <taxon>Amphisphaeriales</taxon>
        <taxon>Sporocadaceae</taxon>
        <taxon>Truncatella</taxon>
    </lineage>
</organism>
<dbReference type="EMBL" id="JAGPXC010000001">
    <property type="protein sequence ID" value="KAH6660198.1"/>
    <property type="molecule type" value="Genomic_DNA"/>
</dbReference>
<proteinExistence type="predicted"/>
<evidence type="ECO:0000313" key="2">
    <source>
        <dbReference type="Proteomes" id="UP000758603"/>
    </source>
</evidence>